<accession>H2ZAR2</accession>
<dbReference type="CDD" id="cd00047">
    <property type="entry name" value="PTPc"/>
    <property type="match status" value="2"/>
</dbReference>
<dbReference type="SMART" id="SM00404">
    <property type="entry name" value="PTPc_motif"/>
    <property type="match status" value="2"/>
</dbReference>
<evidence type="ECO:0000259" key="9">
    <source>
        <dbReference type="PROSITE" id="PS50056"/>
    </source>
</evidence>
<dbReference type="HOGENOM" id="CLU_001645_9_1_1"/>
<feature type="domain" description="Tyrosine-protein phosphatase" evidence="8">
    <location>
        <begin position="203"/>
        <end position="461"/>
    </location>
</feature>
<evidence type="ECO:0000256" key="4">
    <source>
        <dbReference type="ARBA" id="ARBA00022912"/>
    </source>
</evidence>
<dbReference type="InterPro" id="IPR016130">
    <property type="entry name" value="Tyr_Pase_AS"/>
</dbReference>
<evidence type="ECO:0000259" key="8">
    <source>
        <dbReference type="PROSITE" id="PS50055"/>
    </source>
</evidence>
<dbReference type="InterPro" id="IPR050348">
    <property type="entry name" value="Protein-Tyr_Phosphatase"/>
</dbReference>
<dbReference type="GO" id="GO:0004725">
    <property type="term" value="F:protein tyrosine phosphatase activity"/>
    <property type="evidence" value="ECO:0007669"/>
    <property type="project" value="UniProtKB-EC"/>
</dbReference>
<dbReference type="PROSITE" id="PS50056">
    <property type="entry name" value="TYR_PHOSPHATASE_2"/>
    <property type="match status" value="2"/>
</dbReference>
<dbReference type="GeneTree" id="ENSGT00940000160615"/>
<keyword evidence="4" id="KW-0904">Protein phosphatase</keyword>
<dbReference type="AlphaFoldDB" id="H2ZAR2"/>
<feature type="domain" description="Tyrosine-protein phosphatase" evidence="8">
    <location>
        <begin position="1"/>
        <end position="171"/>
    </location>
</feature>
<evidence type="ECO:0000256" key="5">
    <source>
        <dbReference type="ARBA" id="ARBA00051722"/>
    </source>
</evidence>
<dbReference type="SUPFAM" id="SSF52799">
    <property type="entry name" value="(Phosphotyrosine protein) phosphatases II"/>
    <property type="match status" value="2"/>
</dbReference>
<evidence type="ECO:0000256" key="6">
    <source>
        <dbReference type="ARBA" id="ARBA00058215"/>
    </source>
</evidence>
<dbReference type="Gene3D" id="3.90.190.10">
    <property type="entry name" value="Protein tyrosine phosphatase superfamily"/>
    <property type="match status" value="2"/>
</dbReference>
<dbReference type="Ensembl" id="ENSCSAVT00000014845.1">
    <property type="protein sequence ID" value="ENSCSAVP00000014677.1"/>
    <property type="gene ID" value="ENSCSAVG00000008578.1"/>
</dbReference>
<evidence type="ECO:0000313" key="10">
    <source>
        <dbReference type="Ensembl" id="ENSCSAVP00000014677.1"/>
    </source>
</evidence>
<reference evidence="11" key="1">
    <citation type="submission" date="2003-08" db="EMBL/GenBank/DDBJ databases">
        <authorList>
            <person name="Birren B."/>
            <person name="Nusbaum C."/>
            <person name="Abebe A."/>
            <person name="Abouelleil A."/>
            <person name="Adekoya E."/>
            <person name="Ait-zahra M."/>
            <person name="Allen N."/>
            <person name="Allen T."/>
            <person name="An P."/>
            <person name="Anderson M."/>
            <person name="Anderson S."/>
            <person name="Arachchi H."/>
            <person name="Armbruster J."/>
            <person name="Bachantsang P."/>
            <person name="Baldwin J."/>
            <person name="Barry A."/>
            <person name="Bayul T."/>
            <person name="Blitshsteyn B."/>
            <person name="Bloom T."/>
            <person name="Blye J."/>
            <person name="Boguslavskiy L."/>
            <person name="Borowsky M."/>
            <person name="Boukhgalter B."/>
            <person name="Brunache A."/>
            <person name="Butler J."/>
            <person name="Calixte N."/>
            <person name="Calvo S."/>
            <person name="Camarata J."/>
            <person name="Campo K."/>
            <person name="Chang J."/>
            <person name="Cheshatsang Y."/>
            <person name="Citroen M."/>
            <person name="Collymore A."/>
            <person name="Considine T."/>
            <person name="Cook A."/>
            <person name="Cooke P."/>
            <person name="Corum B."/>
            <person name="Cuomo C."/>
            <person name="David R."/>
            <person name="Dawoe T."/>
            <person name="Degray S."/>
            <person name="Dodge S."/>
            <person name="Dooley K."/>
            <person name="Dorje P."/>
            <person name="Dorjee K."/>
            <person name="Dorris L."/>
            <person name="Duffey N."/>
            <person name="Dupes A."/>
            <person name="Elkins T."/>
            <person name="Engels R."/>
            <person name="Erickson J."/>
            <person name="Farina A."/>
            <person name="Faro S."/>
            <person name="Ferreira P."/>
            <person name="Fischer H."/>
            <person name="Fitzgerald M."/>
            <person name="Foley K."/>
            <person name="Gage D."/>
            <person name="Galagan J."/>
            <person name="Gearin G."/>
            <person name="Gnerre S."/>
            <person name="Gnirke A."/>
            <person name="Goyette A."/>
            <person name="Graham J."/>
            <person name="Grandbois E."/>
            <person name="Gyaltsen K."/>
            <person name="Hafez N."/>
            <person name="Hagopian D."/>
            <person name="Hagos B."/>
            <person name="Hall J."/>
            <person name="Hatcher B."/>
            <person name="Heller A."/>
            <person name="Higgins H."/>
            <person name="Honan T."/>
            <person name="Horn A."/>
            <person name="Houde N."/>
            <person name="Hughes L."/>
            <person name="Hulme W."/>
            <person name="Husby E."/>
            <person name="Iliev I."/>
            <person name="Jaffe D."/>
            <person name="Jones C."/>
            <person name="Kamal M."/>
            <person name="Kamat A."/>
            <person name="Kamvysselis M."/>
            <person name="Karlsson E."/>
            <person name="Kells C."/>
            <person name="Kieu A."/>
            <person name="Kisner P."/>
            <person name="Kodira C."/>
            <person name="Kulbokas E."/>
            <person name="Labutti K."/>
            <person name="Lama D."/>
            <person name="Landers T."/>
            <person name="Leger J."/>
            <person name="Levine S."/>
            <person name="Lewis D."/>
            <person name="Lewis T."/>
            <person name="Lindblad-toh K."/>
            <person name="Liu X."/>
            <person name="Lokyitsang T."/>
            <person name="Lokyitsang Y."/>
            <person name="Lucien O."/>
            <person name="Lui A."/>
            <person name="Ma L.J."/>
            <person name="Mabbitt R."/>
            <person name="Macdonald J."/>
            <person name="Maclean C."/>
            <person name="Major J."/>
            <person name="Manning J."/>
            <person name="Marabella R."/>
            <person name="Maru K."/>
            <person name="Matthews C."/>
            <person name="Mauceli E."/>
            <person name="Mccarthy M."/>
            <person name="Mcdonough S."/>
            <person name="Mcghee T."/>
            <person name="Meldrim J."/>
            <person name="Meneus L."/>
            <person name="Mesirov J."/>
            <person name="Mihalev A."/>
            <person name="Mihova T."/>
            <person name="Mikkelsen T."/>
            <person name="Mlenga V."/>
            <person name="Moru K."/>
            <person name="Mozes J."/>
            <person name="Mulrain L."/>
            <person name="Munson G."/>
            <person name="Naylor J."/>
            <person name="Newes C."/>
            <person name="Nguyen C."/>
            <person name="Nguyen N."/>
            <person name="Nguyen T."/>
            <person name="Nicol R."/>
            <person name="Nielsen C."/>
            <person name="Nizzari M."/>
            <person name="Norbu C."/>
            <person name="Norbu N."/>
            <person name="O'donnell P."/>
            <person name="Okoawo O."/>
            <person name="O'leary S."/>
            <person name="Omotosho B."/>
            <person name="O'neill K."/>
            <person name="Osman S."/>
            <person name="Parker S."/>
            <person name="Perrin D."/>
            <person name="Phunkhang P."/>
            <person name="Piqani B."/>
            <person name="Purcell S."/>
            <person name="Rachupka T."/>
            <person name="Ramasamy U."/>
            <person name="Rameau R."/>
            <person name="Ray V."/>
            <person name="Raymond C."/>
            <person name="Retta R."/>
            <person name="Richardson S."/>
            <person name="Rise C."/>
            <person name="Rodriguez J."/>
            <person name="Rogers J."/>
            <person name="Rogov P."/>
            <person name="Rutman M."/>
            <person name="Schupbach R."/>
            <person name="Seaman C."/>
            <person name="Settipalli S."/>
            <person name="Sharpe T."/>
            <person name="Sheridan J."/>
            <person name="Sherpa N."/>
            <person name="Shi J."/>
            <person name="Smirnov S."/>
            <person name="Smith C."/>
            <person name="Sougnez C."/>
            <person name="Spencer B."/>
            <person name="Stalker J."/>
            <person name="Stange-thomann N."/>
            <person name="Stavropoulos S."/>
            <person name="Stetson K."/>
            <person name="Stone C."/>
            <person name="Stone S."/>
            <person name="Stubbs M."/>
            <person name="Talamas J."/>
            <person name="Tchuinga P."/>
            <person name="Tenzing P."/>
            <person name="Tesfaye S."/>
            <person name="Theodore J."/>
            <person name="Thoulutsang Y."/>
            <person name="Topham K."/>
            <person name="Towey S."/>
            <person name="Tsamla T."/>
            <person name="Tsomo N."/>
            <person name="Vallee D."/>
            <person name="Vassiliev H."/>
            <person name="Venkataraman V."/>
            <person name="Vinson J."/>
            <person name="Vo A."/>
            <person name="Wade C."/>
            <person name="Wang S."/>
            <person name="Wangchuk T."/>
            <person name="Wangdi T."/>
            <person name="Whittaker C."/>
            <person name="Wilkinson J."/>
            <person name="Wu Y."/>
            <person name="Wyman D."/>
            <person name="Yadav S."/>
            <person name="Yang S."/>
            <person name="Yang X."/>
            <person name="Yeager S."/>
            <person name="Yee E."/>
            <person name="Young G."/>
            <person name="Zainoun J."/>
            <person name="Zembeck L."/>
            <person name="Zimmer A."/>
            <person name="Zody M."/>
            <person name="Lander E."/>
        </authorList>
    </citation>
    <scope>NUCLEOTIDE SEQUENCE [LARGE SCALE GENOMIC DNA]</scope>
</reference>
<evidence type="ECO:0000256" key="7">
    <source>
        <dbReference type="ARBA" id="ARBA00072470"/>
    </source>
</evidence>
<dbReference type="EC" id="3.1.3.48" evidence="2"/>
<dbReference type="InterPro" id="IPR003595">
    <property type="entry name" value="Tyr_Pase_cat"/>
</dbReference>
<dbReference type="InterPro" id="IPR000242">
    <property type="entry name" value="PTP_cat"/>
</dbReference>
<proteinExistence type="inferred from homology"/>
<dbReference type="InterPro" id="IPR029021">
    <property type="entry name" value="Prot-tyrosine_phosphatase-like"/>
</dbReference>
<dbReference type="InterPro" id="IPR000387">
    <property type="entry name" value="Tyr_Pase_dom"/>
</dbReference>
<dbReference type="PANTHER" id="PTHR19134:SF561">
    <property type="entry name" value="PROTEIN TYROSINE PHOSPHATASE 36E, ISOFORM A"/>
    <property type="match status" value="1"/>
</dbReference>
<name>H2ZAR2_CIOSA</name>
<keyword evidence="3" id="KW-0378">Hydrolase</keyword>
<comment type="similarity">
    <text evidence="1">Belongs to the protein-tyrosine phosphatase family.</text>
</comment>
<dbReference type="FunFam" id="3.90.190.10:FF:000185">
    <property type="entry name" value="Predicted protein"/>
    <property type="match status" value="1"/>
</dbReference>
<protein>
    <recommendedName>
        <fullName evidence="7">Tyrosine-protein phosphatase non-receptor type 20</fullName>
        <ecNumber evidence="2">3.1.3.48</ecNumber>
    </recommendedName>
</protein>
<organism evidence="10 11">
    <name type="scientific">Ciona savignyi</name>
    <name type="common">Pacific transparent sea squirt</name>
    <dbReference type="NCBI Taxonomy" id="51511"/>
    <lineage>
        <taxon>Eukaryota</taxon>
        <taxon>Metazoa</taxon>
        <taxon>Chordata</taxon>
        <taxon>Tunicata</taxon>
        <taxon>Ascidiacea</taxon>
        <taxon>Phlebobranchia</taxon>
        <taxon>Cionidae</taxon>
        <taxon>Ciona</taxon>
    </lineage>
</organism>
<evidence type="ECO:0000256" key="2">
    <source>
        <dbReference type="ARBA" id="ARBA00013064"/>
    </source>
</evidence>
<dbReference type="PROSITE" id="PS00383">
    <property type="entry name" value="TYR_PHOSPHATASE_1"/>
    <property type="match status" value="2"/>
</dbReference>
<dbReference type="PRINTS" id="PR00700">
    <property type="entry name" value="PRTYPHPHTASE"/>
</dbReference>
<dbReference type="PROSITE" id="PS50055">
    <property type="entry name" value="TYR_PHOSPHATASE_PTP"/>
    <property type="match status" value="2"/>
</dbReference>
<keyword evidence="11" id="KW-1185">Reference proteome</keyword>
<dbReference type="FunFam" id="3.90.190.10:FF:000102">
    <property type="entry name" value="Receptor-type tyrosine-protein phosphatase"/>
    <property type="match status" value="1"/>
</dbReference>
<dbReference type="SMART" id="SM00194">
    <property type="entry name" value="PTPc"/>
    <property type="match status" value="2"/>
</dbReference>
<sequence length="472" mass="54162">ETNSKVIVMLTNLMENGKAKCEQYWPEPGCTLRCGSFEIQLREENEKDSYITRTLLVANEDADYKPRSISQLHFTTWPDHGVPSSTTGFLRFYHHVKEVMETVSGAPVTVHCSAGVGRTGTLIGFDILMAEMKKHKSVNVLETVVNMRKDRTLMVQTLEQYIFLHKLLVEVHLFGSTDFKATEINQKIEEMKRYFITTQLTDLGLKLKEVLETTESQLSDSVAKLPNNKSKNRYANIYSYDHSRVKVQIDGNESDYINAGYIDSYEGARTFIASQGPKPDTVKDFWKMIWETNSKVIVMLTNLMEKNKAKCEQYWPEPGCTLRCGSFEIQLREENEKDSYITRTFIVSQSNQSHVSLLIFQLHFTTWPDHGVPSSTTGFLRFYHHVKEVMETVSGTPVTVHCSDGAGRTGVLISVANLVERIKSENKLDVFRTVKDLRDMRPKMVTSEAQYRFIYEVCRKFVEGFATYDNFK</sequence>
<reference evidence="10" key="3">
    <citation type="submission" date="2025-09" db="UniProtKB">
        <authorList>
            <consortium name="Ensembl"/>
        </authorList>
    </citation>
    <scope>IDENTIFICATION</scope>
</reference>
<reference evidence="10" key="2">
    <citation type="submission" date="2025-08" db="UniProtKB">
        <authorList>
            <consortium name="Ensembl"/>
        </authorList>
    </citation>
    <scope>IDENTIFICATION</scope>
</reference>
<dbReference type="Proteomes" id="UP000007875">
    <property type="component" value="Unassembled WGS sequence"/>
</dbReference>
<evidence type="ECO:0000313" key="11">
    <source>
        <dbReference type="Proteomes" id="UP000007875"/>
    </source>
</evidence>
<evidence type="ECO:0000256" key="3">
    <source>
        <dbReference type="ARBA" id="ARBA00022801"/>
    </source>
</evidence>
<evidence type="ECO:0000256" key="1">
    <source>
        <dbReference type="ARBA" id="ARBA00009580"/>
    </source>
</evidence>
<dbReference type="PANTHER" id="PTHR19134">
    <property type="entry name" value="RECEPTOR-TYPE TYROSINE-PROTEIN PHOSPHATASE"/>
    <property type="match status" value="1"/>
</dbReference>
<feature type="domain" description="Tyrosine specific protein phosphatases" evidence="9">
    <location>
        <begin position="90"/>
        <end position="162"/>
    </location>
</feature>
<comment type="catalytic activity">
    <reaction evidence="5">
        <text>O-phospho-L-tyrosyl-[protein] + H2O = L-tyrosyl-[protein] + phosphate</text>
        <dbReference type="Rhea" id="RHEA:10684"/>
        <dbReference type="Rhea" id="RHEA-COMP:10136"/>
        <dbReference type="Rhea" id="RHEA-COMP:20101"/>
        <dbReference type="ChEBI" id="CHEBI:15377"/>
        <dbReference type="ChEBI" id="CHEBI:43474"/>
        <dbReference type="ChEBI" id="CHEBI:46858"/>
        <dbReference type="ChEBI" id="CHEBI:61978"/>
        <dbReference type="EC" id="3.1.3.48"/>
    </reaction>
</comment>
<comment type="function">
    <text evidence="6">Tyrosine-protein phosphatase targeted to sites of actin polymerization in response of varied extracellular stimuli. Has tyrosine phosphatase activity towards various tyrosyl phosphorylated substrates.</text>
</comment>
<dbReference type="Pfam" id="PF00102">
    <property type="entry name" value="Y_phosphatase"/>
    <property type="match status" value="2"/>
</dbReference>
<feature type="domain" description="Tyrosine specific protein phosphatases" evidence="9">
    <location>
        <begin position="380"/>
        <end position="452"/>
    </location>
</feature>